<sequence length="340" mass="37671">MYGVYMTLVSFTLYVLWNRPKNKSRVGLLVVTTVMFTVATGHVALMVATEKPDIIVKEDGLSSFQTVQLLRTCIPGINFILGDGIVAWRAWVIWGKSRLVLALPVILIIAMCDTVIAEFVLTAMYARADVQELGAIVILLHIVTIILSLGTNILMTCAIGYRAWTHSRDAAMIPMRMYKDRVLWALVFLVESGALYCVKGSVYIVLIFTARFSSAGTDIFLLVEASVAQFTGIYPTLIIVICALQRSYCDAVATSRLSAIPSIDSPFFCAPRPPSECRPRAPCSPSRKDAPELRGACSPYSLPVLRLHSLMGETVLSQDDFDRELDSEIWIDVSQWFAKD</sequence>
<evidence type="ECO:0000313" key="1">
    <source>
        <dbReference type="EMBL" id="KAI0044111.1"/>
    </source>
</evidence>
<comment type="caution">
    <text evidence="1">The sequence shown here is derived from an EMBL/GenBank/DDBJ whole genome shotgun (WGS) entry which is preliminary data.</text>
</comment>
<protein>
    <submittedName>
        <fullName evidence="1">Uncharacterized protein</fullName>
    </submittedName>
</protein>
<accession>A0ACB8RIT7</accession>
<organism evidence="1 2">
    <name type="scientific">Auriscalpium vulgare</name>
    <dbReference type="NCBI Taxonomy" id="40419"/>
    <lineage>
        <taxon>Eukaryota</taxon>
        <taxon>Fungi</taxon>
        <taxon>Dikarya</taxon>
        <taxon>Basidiomycota</taxon>
        <taxon>Agaricomycotina</taxon>
        <taxon>Agaricomycetes</taxon>
        <taxon>Russulales</taxon>
        <taxon>Auriscalpiaceae</taxon>
        <taxon>Auriscalpium</taxon>
    </lineage>
</organism>
<reference evidence="1" key="2">
    <citation type="journal article" date="2022" name="New Phytol.">
        <title>Evolutionary transition to the ectomycorrhizal habit in the genomes of a hyperdiverse lineage of mushroom-forming fungi.</title>
        <authorList>
            <person name="Looney B."/>
            <person name="Miyauchi S."/>
            <person name="Morin E."/>
            <person name="Drula E."/>
            <person name="Courty P.E."/>
            <person name="Kohler A."/>
            <person name="Kuo A."/>
            <person name="LaButti K."/>
            <person name="Pangilinan J."/>
            <person name="Lipzen A."/>
            <person name="Riley R."/>
            <person name="Andreopoulos W."/>
            <person name="He G."/>
            <person name="Johnson J."/>
            <person name="Nolan M."/>
            <person name="Tritt A."/>
            <person name="Barry K.W."/>
            <person name="Grigoriev I.V."/>
            <person name="Nagy L.G."/>
            <person name="Hibbett D."/>
            <person name="Henrissat B."/>
            <person name="Matheny P.B."/>
            <person name="Labbe J."/>
            <person name="Martin F.M."/>
        </authorList>
    </citation>
    <scope>NUCLEOTIDE SEQUENCE</scope>
    <source>
        <strain evidence="1">FP105234-sp</strain>
    </source>
</reference>
<proteinExistence type="predicted"/>
<gene>
    <name evidence="1" type="ORF">FA95DRAFT_1597608</name>
</gene>
<dbReference type="EMBL" id="MU275994">
    <property type="protein sequence ID" value="KAI0044111.1"/>
    <property type="molecule type" value="Genomic_DNA"/>
</dbReference>
<keyword evidence="2" id="KW-1185">Reference proteome</keyword>
<reference evidence="1" key="1">
    <citation type="submission" date="2021-02" db="EMBL/GenBank/DDBJ databases">
        <authorList>
            <consortium name="DOE Joint Genome Institute"/>
            <person name="Ahrendt S."/>
            <person name="Looney B.P."/>
            <person name="Miyauchi S."/>
            <person name="Morin E."/>
            <person name="Drula E."/>
            <person name="Courty P.E."/>
            <person name="Chicoki N."/>
            <person name="Fauchery L."/>
            <person name="Kohler A."/>
            <person name="Kuo A."/>
            <person name="Labutti K."/>
            <person name="Pangilinan J."/>
            <person name="Lipzen A."/>
            <person name="Riley R."/>
            <person name="Andreopoulos W."/>
            <person name="He G."/>
            <person name="Johnson J."/>
            <person name="Barry K.W."/>
            <person name="Grigoriev I.V."/>
            <person name="Nagy L."/>
            <person name="Hibbett D."/>
            <person name="Henrissat B."/>
            <person name="Matheny P.B."/>
            <person name="Labbe J."/>
            <person name="Martin F."/>
        </authorList>
    </citation>
    <scope>NUCLEOTIDE SEQUENCE</scope>
    <source>
        <strain evidence="1">FP105234-sp</strain>
    </source>
</reference>
<name>A0ACB8RIT7_9AGAM</name>
<evidence type="ECO:0000313" key="2">
    <source>
        <dbReference type="Proteomes" id="UP000814033"/>
    </source>
</evidence>
<dbReference type="Proteomes" id="UP000814033">
    <property type="component" value="Unassembled WGS sequence"/>
</dbReference>